<keyword evidence="1" id="KW-1133">Transmembrane helix</keyword>
<name>A0AAP5IAI6_9CYAN</name>
<dbReference type="RefSeq" id="WP_208344988.1">
    <property type="nucleotide sequence ID" value="NZ_CAWQFN010000566.1"/>
</dbReference>
<evidence type="ECO:0000313" key="3">
    <source>
        <dbReference type="Proteomes" id="UP000667802"/>
    </source>
</evidence>
<feature type="transmembrane region" description="Helical" evidence="1">
    <location>
        <begin position="6"/>
        <end position="28"/>
    </location>
</feature>
<comment type="caution">
    <text evidence="2">The sequence shown here is derived from an EMBL/GenBank/DDBJ whole genome shotgun (WGS) entry which is preliminary data.</text>
</comment>
<feature type="transmembrane region" description="Helical" evidence="1">
    <location>
        <begin position="115"/>
        <end position="135"/>
    </location>
</feature>
<dbReference type="AlphaFoldDB" id="A0AAP5IAI6"/>
<protein>
    <submittedName>
        <fullName evidence="2">Uncharacterized protein</fullName>
    </submittedName>
</protein>
<evidence type="ECO:0000313" key="2">
    <source>
        <dbReference type="EMBL" id="MDR9897940.1"/>
    </source>
</evidence>
<organism evidence="2 3">
    <name type="scientific">Aetokthonos hydrillicola Thurmond2011</name>
    <dbReference type="NCBI Taxonomy" id="2712845"/>
    <lineage>
        <taxon>Bacteria</taxon>
        <taxon>Bacillati</taxon>
        <taxon>Cyanobacteriota</taxon>
        <taxon>Cyanophyceae</taxon>
        <taxon>Nostocales</taxon>
        <taxon>Hapalosiphonaceae</taxon>
        <taxon>Aetokthonos</taxon>
    </lineage>
</organism>
<keyword evidence="1" id="KW-0472">Membrane</keyword>
<gene>
    <name evidence="2" type="ORF">G7B40_025750</name>
</gene>
<evidence type="ECO:0000256" key="1">
    <source>
        <dbReference type="SAM" id="Phobius"/>
    </source>
</evidence>
<dbReference type="EMBL" id="JAALHA020000015">
    <property type="protein sequence ID" value="MDR9897940.1"/>
    <property type="molecule type" value="Genomic_DNA"/>
</dbReference>
<sequence>MENLLFWASWLVSLGITALLVFWSLPLSPFTHPGTTANEAAIIFLLVMVIRWGALATALALAIIAWWRRLDLVIHWIIGLSIGALVLHFLLGIINLGVMNAWLSVDQNKTRAINTVYAVIYFAVPTLVLLLTASLKLSVTHFPQ</sequence>
<accession>A0AAP5IAI6</accession>
<reference evidence="3" key="1">
    <citation type="journal article" date="2021" name="Science">
        <title>Hunting the eagle killer: A cyanobacterial neurotoxin causes vacuolar myelinopathy.</title>
        <authorList>
            <person name="Breinlinger S."/>
            <person name="Phillips T.J."/>
            <person name="Haram B.N."/>
            <person name="Mares J."/>
            <person name="Martinez Yerena J.A."/>
            <person name="Hrouzek P."/>
            <person name="Sobotka R."/>
            <person name="Henderson W.M."/>
            <person name="Schmieder P."/>
            <person name="Williams S.M."/>
            <person name="Lauderdale J.D."/>
            <person name="Wilde H.D."/>
            <person name="Gerrin W."/>
            <person name="Kust A."/>
            <person name="Washington J.W."/>
            <person name="Wagner C."/>
            <person name="Geier B."/>
            <person name="Liebeke M."/>
            <person name="Enke H."/>
            <person name="Niedermeyer T.H.J."/>
            <person name="Wilde S.B."/>
        </authorList>
    </citation>
    <scope>NUCLEOTIDE SEQUENCE [LARGE SCALE GENOMIC DNA]</scope>
    <source>
        <strain evidence="3">Thurmond2011</strain>
    </source>
</reference>
<feature type="transmembrane region" description="Helical" evidence="1">
    <location>
        <begin position="73"/>
        <end position="103"/>
    </location>
</feature>
<proteinExistence type="predicted"/>
<keyword evidence="3" id="KW-1185">Reference proteome</keyword>
<keyword evidence="1" id="KW-0812">Transmembrane</keyword>
<dbReference type="Proteomes" id="UP000667802">
    <property type="component" value="Unassembled WGS sequence"/>
</dbReference>
<feature type="transmembrane region" description="Helical" evidence="1">
    <location>
        <begin position="40"/>
        <end position="67"/>
    </location>
</feature>